<dbReference type="Pfam" id="PF13673">
    <property type="entry name" value="Acetyltransf_10"/>
    <property type="match status" value="1"/>
</dbReference>
<reference evidence="2" key="1">
    <citation type="journal article" date="2021" name="PeerJ">
        <title>Extensive microbial diversity within the chicken gut microbiome revealed by metagenomics and culture.</title>
        <authorList>
            <person name="Gilroy R."/>
            <person name="Ravi A."/>
            <person name="Getino M."/>
            <person name="Pursley I."/>
            <person name="Horton D.L."/>
            <person name="Alikhan N.F."/>
            <person name="Baker D."/>
            <person name="Gharbi K."/>
            <person name="Hall N."/>
            <person name="Watson M."/>
            <person name="Adriaenssens E.M."/>
            <person name="Foster-Nyarko E."/>
            <person name="Jarju S."/>
            <person name="Secka A."/>
            <person name="Antonio M."/>
            <person name="Oren A."/>
            <person name="Chaudhuri R.R."/>
            <person name="La Ragione R."/>
            <person name="Hildebrand F."/>
            <person name="Pallen M.J."/>
        </authorList>
    </citation>
    <scope>NUCLEOTIDE SEQUENCE</scope>
    <source>
        <strain evidence="2">421</strain>
    </source>
</reference>
<dbReference type="Proteomes" id="UP000824205">
    <property type="component" value="Unassembled WGS sequence"/>
</dbReference>
<evidence type="ECO:0000259" key="1">
    <source>
        <dbReference type="PROSITE" id="PS51186"/>
    </source>
</evidence>
<reference evidence="2" key="2">
    <citation type="submission" date="2021-04" db="EMBL/GenBank/DDBJ databases">
        <authorList>
            <person name="Gilroy R."/>
        </authorList>
    </citation>
    <scope>NUCLEOTIDE SEQUENCE</scope>
    <source>
        <strain evidence="2">421</strain>
    </source>
</reference>
<dbReference type="AlphaFoldDB" id="A0A9D1UGV1"/>
<feature type="domain" description="N-acetyltransferase" evidence="1">
    <location>
        <begin position="3"/>
        <end position="140"/>
    </location>
</feature>
<dbReference type="PANTHER" id="PTHR13355">
    <property type="entry name" value="GLUCOSAMINE 6-PHOSPHATE N-ACETYLTRANSFERASE"/>
    <property type="match status" value="1"/>
</dbReference>
<dbReference type="InterPro" id="IPR016181">
    <property type="entry name" value="Acyl_CoA_acyltransferase"/>
</dbReference>
<dbReference type="PROSITE" id="PS51186">
    <property type="entry name" value="GNAT"/>
    <property type="match status" value="1"/>
</dbReference>
<dbReference type="InterPro" id="IPR000182">
    <property type="entry name" value="GNAT_dom"/>
</dbReference>
<dbReference type="EC" id="2.3.1.-" evidence="2"/>
<sequence length="140" mass="15918">MMEEIKLFTQLPEEAMRIRKTVFVEEQGFHDEFDETDKSSLHAVLFSDGKAVGTARMFTENGGKSYHIGRMAVIKEYRKHGCGRKIMDALLAKAKELGAESCELSAQCRARGFYETLGFEASGDVYLDEHCPHIYMRKTL</sequence>
<dbReference type="Gene3D" id="3.40.630.30">
    <property type="match status" value="1"/>
</dbReference>
<dbReference type="InterPro" id="IPR039143">
    <property type="entry name" value="GNPNAT1-like"/>
</dbReference>
<evidence type="ECO:0000313" key="2">
    <source>
        <dbReference type="EMBL" id="HIW85920.1"/>
    </source>
</evidence>
<dbReference type="PANTHER" id="PTHR13355:SF11">
    <property type="entry name" value="GLUCOSAMINE 6-PHOSPHATE N-ACETYLTRANSFERASE"/>
    <property type="match status" value="1"/>
</dbReference>
<comment type="caution">
    <text evidence="2">The sequence shown here is derived from an EMBL/GenBank/DDBJ whole genome shotgun (WGS) entry which is preliminary data.</text>
</comment>
<evidence type="ECO:0000313" key="3">
    <source>
        <dbReference type="Proteomes" id="UP000824205"/>
    </source>
</evidence>
<name>A0A9D1UGV1_9FIRM</name>
<organism evidence="2 3">
    <name type="scientific">Candidatus Eubacterium faecipullorum</name>
    <dbReference type="NCBI Taxonomy" id="2838571"/>
    <lineage>
        <taxon>Bacteria</taxon>
        <taxon>Bacillati</taxon>
        <taxon>Bacillota</taxon>
        <taxon>Clostridia</taxon>
        <taxon>Eubacteriales</taxon>
        <taxon>Eubacteriaceae</taxon>
        <taxon>Eubacterium</taxon>
    </lineage>
</organism>
<keyword evidence="2" id="KW-0012">Acyltransferase</keyword>
<protein>
    <submittedName>
        <fullName evidence="2">GNAT family N-acetyltransferase</fullName>
        <ecNumber evidence="2">2.3.1.-</ecNumber>
    </submittedName>
</protein>
<accession>A0A9D1UGV1</accession>
<gene>
    <name evidence="2" type="ORF">IAA48_05435</name>
</gene>
<dbReference type="EMBL" id="DXGE01000024">
    <property type="protein sequence ID" value="HIW85920.1"/>
    <property type="molecule type" value="Genomic_DNA"/>
</dbReference>
<keyword evidence="2" id="KW-0808">Transferase</keyword>
<dbReference type="GO" id="GO:0004343">
    <property type="term" value="F:glucosamine 6-phosphate N-acetyltransferase activity"/>
    <property type="evidence" value="ECO:0007669"/>
    <property type="project" value="TreeGrafter"/>
</dbReference>
<proteinExistence type="predicted"/>
<dbReference type="CDD" id="cd04301">
    <property type="entry name" value="NAT_SF"/>
    <property type="match status" value="1"/>
</dbReference>
<dbReference type="SUPFAM" id="SSF55729">
    <property type="entry name" value="Acyl-CoA N-acyltransferases (Nat)"/>
    <property type="match status" value="1"/>
</dbReference>